<dbReference type="EC" id="3.1.3.5" evidence="4"/>
<sequence>MKSVICDIDGVLLHDNKLIPGSEAFIHRLLEQGNPLVCLTNYPAQTAKDLANRLNAAGINLSEEHFYTSAMATADFLRHQDGKKAYVIGEGALTHELYKQGFTITDINPDFVIVGETRSYNWDMIHRGARFIAEGARFIATNPDTHGPNHSPACGALCAPIERITGKKPFYVGKPSAWIVRSALNHLGSHASETVIVGDNLKTDILAGFQAGLETVMVLSGVSRMDDLDKHPFRPNHIFPCAAEIDVV</sequence>
<dbReference type="SFLD" id="SFLDS00003">
    <property type="entry name" value="Haloacid_Dehalogenase"/>
    <property type="match status" value="1"/>
</dbReference>
<dbReference type="FunFam" id="3.40.50.1000:FF:000016">
    <property type="entry name" value="HAD family hydrolase"/>
    <property type="match status" value="1"/>
</dbReference>
<comment type="catalytic activity">
    <reaction evidence="1">
        <text>a ribonucleoside 5'-phosphate + H2O = a ribonucleoside + phosphate</text>
        <dbReference type="Rhea" id="RHEA:12484"/>
        <dbReference type="ChEBI" id="CHEBI:15377"/>
        <dbReference type="ChEBI" id="CHEBI:18254"/>
        <dbReference type="ChEBI" id="CHEBI:43474"/>
        <dbReference type="ChEBI" id="CHEBI:58043"/>
        <dbReference type="EC" id="3.1.3.5"/>
    </reaction>
</comment>
<dbReference type="NCBIfam" id="NF007762">
    <property type="entry name" value="PRK10444.1"/>
    <property type="match status" value="1"/>
</dbReference>
<evidence type="ECO:0000256" key="9">
    <source>
        <dbReference type="ARBA" id="ARBA00058971"/>
    </source>
</evidence>
<dbReference type="InterPro" id="IPR023214">
    <property type="entry name" value="HAD_sf"/>
</dbReference>
<dbReference type="CDD" id="cd07530">
    <property type="entry name" value="HAD_Pase_UmpH-like"/>
    <property type="match status" value="1"/>
</dbReference>
<comment type="cofactor">
    <cofactor evidence="2">
        <name>Mg(2+)</name>
        <dbReference type="ChEBI" id="CHEBI:18420"/>
    </cofactor>
</comment>
<gene>
    <name evidence="11" type="ORF">SAMN02745129_1624</name>
</gene>
<organism evidence="11 12">
    <name type="scientific">Ferrimonas marina</name>
    <dbReference type="NCBI Taxonomy" id="299255"/>
    <lineage>
        <taxon>Bacteria</taxon>
        <taxon>Pseudomonadati</taxon>
        <taxon>Pseudomonadota</taxon>
        <taxon>Gammaproteobacteria</taxon>
        <taxon>Alteromonadales</taxon>
        <taxon>Ferrimonadaceae</taxon>
        <taxon>Ferrimonas</taxon>
    </lineage>
</organism>
<reference evidence="11 12" key="1">
    <citation type="submission" date="2016-11" db="EMBL/GenBank/DDBJ databases">
        <authorList>
            <person name="Jaros S."/>
            <person name="Januszkiewicz K."/>
            <person name="Wedrychowicz H."/>
        </authorList>
    </citation>
    <scope>NUCLEOTIDE SEQUENCE [LARGE SCALE GENOMIC DNA]</scope>
    <source>
        <strain evidence="11 12">DSM 16917</strain>
    </source>
</reference>
<evidence type="ECO:0000256" key="1">
    <source>
        <dbReference type="ARBA" id="ARBA00000815"/>
    </source>
</evidence>
<dbReference type="NCBIfam" id="TIGR01460">
    <property type="entry name" value="HAD-SF-IIA"/>
    <property type="match status" value="1"/>
</dbReference>
<keyword evidence="5" id="KW-0479">Metal-binding</keyword>
<comment type="function">
    <text evidence="9">Catalyzes the dephosphorylation of an unusually broad range of substrate including deoxyribo- and ribonucleoside tri-, di-, and monophosphates, as well as polyphosphate and glucose-1-P (Glu1P).</text>
</comment>
<dbReference type="GO" id="GO:0046872">
    <property type="term" value="F:metal ion binding"/>
    <property type="evidence" value="ECO:0007669"/>
    <property type="project" value="UniProtKB-KW"/>
</dbReference>
<evidence type="ECO:0000256" key="8">
    <source>
        <dbReference type="ARBA" id="ARBA00023277"/>
    </source>
</evidence>
<evidence type="ECO:0000256" key="4">
    <source>
        <dbReference type="ARBA" id="ARBA00012643"/>
    </source>
</evidence>
<proteinExistence type="inferred from homology"/>
<protein>
    <recommendedName>
        <fullName evidence="10">Ribonucleotide monophosphatase NagD</fullName>
        <ecNumber evidence="4">3.1.3.5</ecNumber>
    </recommendedName>
</protein>
<keyword evidence="7" id="KW-0460">Magnesium</keyword>
<evidence type="ECO:0000256" key="6">
    <source>
        <dbReference type="ARBA" id="ARBA00022801"/>
    </source>
</evidence>
<evidence type="ECO:0000256" key="3">
    <source>
        <dbReference type="ARBA" id="ARBA00006696"/>
    </source>
</evidence>
<dbReference type="GO" id="GO:0005737">
    <property type="term" value="C:cytoplasm"/>
    <property type="evidence" value="ECO:0007669"/>
    <property type="project" value="TreeGrafter"/>
</dbReference>
<evidence type="ECO:0000313" key="12">
    <source>
        <dbReference type="Proteomes" id="UP000184268"/>
    </source>
</evidence>
<dbReference type="InterPro" id="IPR036412">
    <property type="entry name" value="HAD-like_sf"/>
</dbReference>
<dbReference type="Pfam" id="PF13344">
    <property type="entry name" value="Hydrolase_6"/>
    <property type="match status" value="1"/>
</dbReference>
<keyword evidence="12" id="KW-1185">Reference proteome</keyword>
<evidence type="ECO:0000313" key="11">
    <source>
        <dbReference type="EMBL" id="SHH25683.1"/>
    </source>
</evidence>
<dbReference type="Gene3D" id="3.40.50.1000">
    <property type="entry name" value="HAD superfamily/HAD-like"/>
    <property type="match status" value="2"/>
</dbReference>
<comment type="similarity">
    <text evidence="3">Belongs to the HAD-like hydrolase superfamily. NagD family.</text>
</comment>
<dbReference type="Pfam" id="PF13242">
    <property type="entry name" value="Hydrolase_like"/>
    <property type="match status" value="1"/>
</dbReference>
<dbReference type="AlphaFoldDB" id="A0A1M5RIP7"/>
<accession>A0A1M5RIP7</accession>
<evidence type="ECO:0000256" key="7">
    <source>
        <dbReference type="ARBA" id="ARBA00022842"/>
    </source>
</evidence>
<dbReference type="GO" id="GO:0008253">
    <property type="term" value="F:5'-nucleotidase activity"/>
    <property type="evidence" value="ECO:0007669"/>
    <property type="project" value="UniProtKB-EC"/>
</dbReference>
<keyword evidence="8" id="KW-0119">Carbohydrate metabolism</keyword>
<dbReference type="InterPro" id="IPR006357">
    <property type="entry name" value="HAD-SF_hydro_IIA"/>
</dbReference>
<evidence type="ECO:0000256" key="10">
    <source>
        <dbReference type="ARBA" id="ARBA00072557"/>
    </source>
</evidence>
<dbReference type="STRING" id="299255.SAMN02745129_1624"/>
<dbReference type="SFLD" id="SFLDG01139">
    <property type="entry name" value="C2.A:_Pyridoxal_Phosphate_Phos"/>
    <property type="match status" value="1"/>
</dbReference>
<dbReference type="Proteomes" id="UP000184268">
    <property type="component" value="Unassembled WGS sequence"/>
</dbReference>
<keyword evidence="6" id="KW-0378">Hydrolase</keyword>
<evidence type="ECO:0000256" key="2">
    <source>
        <dbReference type="ARBA" id="ARBA00001946"/>
    </source>
</evidence>
<dbReference type="PANTHER" id="PTHR19288">
    <property type="entry name" value="4-NITROPHENYLPHOSPHATASE-RELATED"/>
    <property type="match status" value="1"/>
</dbReference>
<dbReference type="RefSeq" id="WP_067657353.1">
    <property type="nucleotide sequence ID" value="NZ_FQXG01000002.1"/>
</dbReference>
<dbReference type="OrthoDB" id="9810449at2"/>
<dbReference type="SUPFAM" id="SSF56784">
    <property type="entry name" value="HAD-like"/>
    <property type="match status" value="1"/>
</dbReference>
<dbReference type="PANTHER" id="PTHR19288:SF46">
    <property type="entry name" value="HALOACID DEHALOGENASE-LIKE HYDROLASE DOMAIN-CONTAINING PROTEIN 2"/>
    <property type="match status" value="1"/>
</dbReference>
<dbReference type="EMBL" id="FQXG01000002">
    <property type="protein sequence ID" value="SHH25683.1"/>
    <property type="molecule type" value="Genomic_DNA"/>
</dbReference>
<name>A0A1M5RIP7_9GAMM</name>
<evidence type="ECO:0000256" key="5">
    <source>
        <dbReference type="ARBA" id="ARBA00022723"/>
    </source>
</evidence>